<name>A0A6L2L5V1_TANCI</name>
<protein>
    <recommendedName>
        <fullName evidence="2">Reverse transcriptase domain-containing protein</fullName>
    </recommendedName>
</protein>
<organism evidence="1">
    <name type="scientific">Tanacetum cinerariifolium</name>
    <name type="common">Dalmatian daisy</name>
    <name type="synonym">Chrysanthemum cinerariifolium</name>
    <dbReference type="NCBI Taxonomy" id="118510"/>
    <lineage>
        <taxon>Eukaryota</taxon>
        <taxon>Viridiplantae</taxon>
        <taxon>Streptophyta</taxon>
        <taxon>Embryophyta</taxon>
        <taxon>Tracheophyta</taxon>
        <taxon>Spermatophyta</taxon>
        <taxon>Magnoliopsida</taxon>
        <taxon>eudicotyledons</taxon>
        <taxon>Gunneridae</taxon>
        <taxon>Pentapetalae</taxon>
        <taxon>asterids</taxon>
        <taxon>campanulids</taxon>
        <taxon>Asterales</taxon>
        <taxon>Asteraceae</taxon>
        <taxon>Asteroideae</taxon>
        <taxon>Anthemideae</taxon>
        <taxon>Anthemidinae</taxon>
        <taxon>Tanacetum</taxon>
    </lineage>
</organism>
<comment type="caution">
    <text evidence="1">The sequence shown here is derived from an EMBL/GenBank/DDBJ whole genome shotgun (WGS) entry which is preliminary data.</text>
</comment>
<evidence type="ECO:0000313" key="1">
    <source>
        <dbReference type="EMBL" id="GEU57098.1"/>
    </source>
</evidence>
<gene>
    <name evidence="1" type="ORF">Tci_029076</name>
</gene>
<evidence type="ECO:0008006" key="2">
    <source>
        <dbReference type="Google" id="ProtNLM"/>
    </source>
</evidence>
<proteinExistence type="predicted"/>
<reference evidence="1" key="1">
    <citation type="journal article" date="2019" name="Sci. Rep.">
        <title>Draft genome of Tanacetum cinerariifolium, the natural source of mosquito coil.</title>
        <authorList>
            <person name="Yamashiro T."/>
            <person name="Shiraishi A."/>
            <person name="Satake H."/>
            <person name="Nakayama K."/>
        </authorList>
    </citation>
    <scope>NUCLEOTIDE SEQUENCE</scope>
</reference>
<dbReference type="AlphaFoldDB" id="A0A6L2L5V1"/>
<sequence>MGDEHLDNIPEKESSKFIKSSVENHVPNPRSLLNQVSSIISYPNFDFLLEEFFGELAHNDLIPPRTNEANFVLEEEIRLDERLLYDNSSPRSPKEFNSENSDAIIESFSPSPILVQDIDPFMEEIDLFLASDGSIPSGIDSYYSDSEGDNIFLERLLYDDPIPLLDIPDFSNVV</sequence>
<accession>A0A6L2L5V1</accession>
<dbReference type="EMBL" id="BKCJ010003774">
    <property type="protein sequence ID" value="GEU57098.1"/>
    <property type="molecule type" value="Genomic_DNA"/>
</dbReference>